<dbReference type="Proteomes" id="UP001140206">
    <property type="component" value="Chromosome 1"/>
</dbReference>
<dbReference type="EMBL" id="JAMFTS010000002">
    <property type="protein sequence ID" value="KAJ4789337.1"/>
    <property type="molecule type" value="Genomic_DNA"/>
</dbReference>
<dbReference type="Pfam" id="PF01190">
    <property type="entry name" value="Pollen_Ole_e_1"/>
    <property type="match status" value="1"/>
</dbReference>
<keyword evidence="6" id="KW-1185">Reference proteome</keyword>
<evidence type="ECO:0000256" key="3">
    <source>
        <dbReference type="SAM" id="SignalP"/>
    </source>
</evidence>
<evidence type="ECO:0000256" key="1">
    <source>
        <dbReference type="ARBA" id="ARBA00022729"/>
    </source>
</evidence>
<keyword evidence="1 3" id="KW-0732">Signal</keyword>
<evidence type="ECO:0000313" key="5">
    <source>
        <dbReference type="EMBL" id="KAJ4808830.1"/>
    </source>
</evidence>
<dbReference type="GO" id="GO:0071944">
    <property type="term" value="C:cell periphery"/>
    <property type="evidence" value="ECO:0007669"/>
    <property type="project" value="TreeGrafter"/>
</dbReference>
<accession>A0AAV8F7J2</accession>
<evidence type="ECO:0000313" key="6">
    <source>
        <dbReference type="Proteomes" id="UP001140206"/>
    </source>
</evidence>
<sequence>MAKDMATLLFLCLLLSSAVFTSADDSPDSPGPDNSGPPNPDYTSQLPPSSAQIPLDPDTKIKVIIEGVVLCQDCSTRGTWSLFNSKPIKGAKVSVTCRDSKNRPVGYQAVETDQNGYFYAPYDVGSIADYYSGDPTKACFVRLLSSPDQGCNALTNINWGIVGAPAIYTGKYFIGPDFTTVILEVGSLAFRPGWCPLSG</sequence>
<feature type="region of interest" description="Disordered" evidence="2">
    <location>
        <begin position="23"/>
        <end position="50"/>
    </location>
</feature>
<dbReference type="PANTHER" id="PTHR33470">
    <property type="entry name" value="OS01G0164075 PROTEIN"/>
    <property type="match status" value="1"/>
</dbReference>
<dbReference type="Proteomes" id="UP001140206">
    <property type="component" value="Chromosome 2"/>
</dbReference>
<feature type="chain" id="PRO_5044716351" evidence="3">
    <location>
        <begin position="24"/>
        <end position="199"/>
    </location>
</feature>
<reference evidence="4" key="1">
    <citation type="submission" date="2022-08" db="EMBL/GenBank/DDBJ databases">
        <authorList>
            <person name="Marques A."/>
        </authorList>
    </citation>
    <scope>NUCLEOTIDE SEQUENCE</scope>
    <source>
        <strain evidence="4">RhyPub2mFocal</strain>
        <tissue evidence="4">Leaves</tissue>
    </source>
</reference>
<proteinExistence type="predicted"/>
<evidence type="ECO:0000313" key="4">
    <source>
        <dbReference type="EMBL" id="KAJ4789337.1"/>
    </source>
</evidence>
<organism evidence="4 6">
    <name type="scientific">Rhynchospora pubera</name>
    <dbReference type="NCBI Taxonomy" id="906938"/>
    <lineage>
        <taxon>Eukaryota</taxon>
        <taxon>Viridiplantae</taxon>
        <taxon>Streptophyta</taxon>
        <taxon>Embryophyta</taxon>
        <taxon>Tracheophyta</taxon>
        <taxon>Spermatophyta</taxon>
        <taxon>Magnoliopsida</taxon>
        <taxon>Liliopsida</taxon>
        <taxon>Poales</taxon>
        <taxon>Cyperaceae</taxon>
        <taxon>Cyperoideae</taxon>
        <taxon>Rhynchosporeae</taxon>
        <taxon>Rhynchospora</taxon>
    </lineage>
</organism>
<feature type="signal peptide" evidence="3">
    <location>
        <begin position="1"/>
        <end position="23"/>
    </location>
</feature>
<dbReference type="AlphaFoldDB" id="A0AAV8F7J2"/>
<evidence type="ECO:0000256" key="2">
    <source>
        <dbReference type="SAM" id="MobiDB-lite"/>
    </source>
</evidence>
<name>A0AAV8F7J2_9POAL</name>
<dbReference type="EMBL" id="JAMFTS010000001">
    <property type="protein sequence ID" value="KAJ4808830.1"/>
    <property type="molecule type" value="Genomic_DNA"/>
</dbReference>
<dbReference type="PANTHER" id="PTHR33470:SF4">
    <property type="entry name" value="OS01G0164025 PROTEIN"/>
    <property type="match status" value="1"/>
</dbReference>
<gene>
    <name evidence="5" type="ORF">LUZ62_021396</name>
    <name evidence="4" type="ORF">LUZ62_040583</name>
</gene>
<comment type="caution">
    <text evidence="4">The sequence shown here is derived from an EMBL/GenBank/DDBJ whole genome shotgun (WGS) entry which is preliminary data.</text>
</comment>
<protein>
    <submittedName>
        <fullName evidence="4">Pollen Ole e 1 allergen and extensin family protein</fullName>
    </submittedName>
</protein>